<evidence type="ECO:0000256" key="1">
    <source>
        <dbReference type="ARBA" id="ARBA00022801"/>
    </source>
</evidence>
<keyword evidence="1" id="KW-0378">Hydrolase</keyword>
<evidence type="ECO:0000313" key="3">
    <source>
        <dbReference type="EMBL" id="GGG24029.1"/>
    </source>
</evidence>
<accession>A0A8J3EBA0</accession>
<organism evidence="3 4">
    <name type="scientific">Caldovatus sediminis</name>
    <dbReference type="NCBI Taxonomy" id="2041189"/>
    <lineage>
        <taxon>Bacteria</taxon>
        <taxon>Pseudomonadati</taxon>
        <taxon>Pseudomonadota</taxon>
        <taxon>Alphaproteobacteria</taxon>
        <taxon>Acetobacterales</taxon>
        <taxon>Roseomonadaceae</taxon>
        <taxon>Caldovatus</taxon>
    </lineage>
</organism>
<sequence length="287" mass="31799">MRRDDLTIPVDGAELAAWRYVPAGTDPHPLVVMSHGFGAVREMALPRFAEIFAAAGLGVLLYDHRCFGASTGAPRQEADPWRQVGDMRDVISCARQLEGVDPARIGLWGTSYSGGHVLVVAAADRRVACVVSQVPVVSGLKTVQRTTPADQLAALRREYYADREARMRGERPRTAPISRPGSESYAWSSAAATGTSYRNEVTLKSWDMFSEYEPWPFVERIAPTPLLMILAREDVRTPVDDQLAAYATAREPKRLVLLEGGHYEPYGPRLEEAAGHARDWFVAHLRR</sequence>
<keyword evidence="4" id="KW-1185">Reference proteome</keyword>
<dbReference type="Pfam" id="PF02129">
    <property type="entry name" value="Peptidase_S15"/>
    <property type="match status" value="1"/>
</dbReference>
<gene>
    <name evidence="3" type="ORF">GCM10010964_10220</name>
</gene>
<dbReference type="InterPro" id="IPR050261">
    <property type="entry name" value="FrsA_esterase"/>
</dbReference>
<dbReference type="PANTHER" id="PTHR22946">
    <property type="entry name" value="DIENELACTONE HYDROLASE DOMAIN-CONTAINING PROTEIN-RELATED"/>
    <property type="match status" value="1"/>
</dbReference>
<proteinExistence type="predicted"/>
<dbReference type="RefSeq" id="WP_188898906.1">
    <property type="nucleotide sequence ID" value="NZ_BMKS01000002.1"/>
</dbReference>
<name>A0A8J3EBA0_9PROT</name>
<dbReference type="Proteomes" id="UP000597507">
    <property type="component" value="Unassembled WGS sequence"/>
</dbReference>
<dbReference type="PANTHER" id="PTHR22946:SF9">
    <property type="entry name" value="POLYKETIDE TRANSFERASE AF380"/>
    <property type="match status" value="1"/>
</dbReference>
<comment type="caution">
    <text evidence="3">The sequence shown here is derived from an EMBL/GenBank/DDBJ whole genome shotgun (WGS) entry which is preliminary data.</text>
</comment>
<evidence type="ECO:0000259" key="2">
    <source>
        <dbReference type="Pfam" id="PF02129"/>
    </source>
</evidence>
<dbReference type="Gene3D" id="1.10.10.800">
    <property type="match status" value="1"/>
</dbReference>
<dbReference type="InterPro" id="IPR029058">
    <property type="entry name" value="AB_hydrolase_fold"/>
</dbReference>
<protein>
    <recommendedName>
        <fullName evidence="2">Xaa-Pro dipeptidyl-peptidase-like domain-containing protein</fullName>
    </recommendedName>
</protein>
<dbReference type="AlphaFoldDB" id="A0A8J3EBA0"/>
<dbReference type="EMBL" id="BMKS01000002">
    <property type="protein sequence ID" value="GGG24029.1"/>
    <property type="molecule type" value="Genomic_DNA"/>
</dbReference>
<reference evidence="3 4" key="1">
    <citation type="journal article" date="2014" name="Int. J. Syst. Evol. Microbiol.">
        <title>Complete genome sequence of Corynebacterium casei LMG S-19264T (=DSM 44701T), isolated from a smear-ripened cheese.</title>
        <authorList>
            <consortium name="US DOE Joint Genome Institute (JGI-PGF)"/>
            <person name="Walter F."/>
            <person name="Albersmeier A."/>
            <person name="Kalinowski J."/>
            <person name="Ruckert C."/>
        </authorList>
    </citation>
    <scope>NUCLEOTIDE SEQUENCE [LARGE SCALE GENOMIC DNA]</scope>
    <source>
        <strain evidence="3 4">CGMCC 1.16330</strain>
    </source>
</reference>
<evidence type="ECO:0000313" key="4">
    <source>
        <dbReference type="Proteomes" id="UP000597507"/>
    </source>
</evidence>
<dbReference type="InterPro" id="IPR000383">
    <property type="entry name" value="Xaa-Pro-like_dom"/>
</dbReference>
<dbReference type="Gene3D" id="3.40.50.1820">
    <property type="entry name" value="alpha/beta hydrolase"/>
    <property type="match status" value="1"/>
</dbReference>
<dbReference type="GO" id="GO:0052689">
    <property type="term" value="F:carboxylic ester hydrolase activity"/>
    <property type="evidence" value="ECO:0007669"/>
    <property type="project" value="UniProtKB-ARBA"/>
</dbReference>
<feature type="domain" description="Xaa-Pro dipeptidyl-peptidase-like" evidence="2">
    <location>
        <begin position="11"/>
        <end position="263"/>
    </location>
</feature>
<dbReference type="SUPFAM" id="SSF53474">
    <property type="entry name" value="alpha/beta-Hydrolases"/>
    <property type="match status" value="1"/>
</dbReference>